<dbReference type="Proteomes" id="UP000800035">
    <property type="component" value="Unassembled WGS sequence"/>
</dbReference>
<proteinExistence type="predicted"/>
<dbReference type="AlphaFoldDB" id="A0A6A5TTY6"/>
<name>A0A6A5TTY6_9PLEO</name>
<evidence type="ECO:0000313" key="1">
    <source>
        <dbReference type="EMBL" id="KAF1955132.1"/>
    </source>
</evidence>
<accession>A0A6A5TTY6</accession>
<keyword evidence="2" id="KW-1185">Reference proteome</keyword>
<evidence type="ECO:0000313" key="2">
    <source>
        <dbReference type="Proteomes" id="UP000800035"/>
    </source>
</evidence>
<gene>
    <name evidence="1" type="ORF">CC80DRAFT_113095</name>
</gene>
<reference evidence="1" key="1">
    <citation type="journal article" date="2020" name="Stud. Mycol.">
        <title>101 Dothideomycetes genomes: a test case for predicting lifestyles and emergence of pathogens.</title>
        <authorList>
            <person name="Haridas S."/>
            <person name="Albert R."/>
            <person name="Binder M."/>
            <person name="Bloem J."/>
            <person name="Labutti K."/>
            <person name="Salamov A."/>
            <person name="Andreopoulos B."/>
            <person name="Baker S."/>
            <person name="Barry K."/>
            <person name="Bills G."/>
            <person name="Bluhm B."/>
            <person name="Cannon C."/>
            <person name="Castanera R."/>
            <person name="Culley D."/>
            <person name="Daum C."/>
            <person name="Ezra D."/>
            <person name="Gonzalez J."/>
            <person name="Henrissat B."/>
            <person name="Kuo A."/>
            <person name="Liang C."/>
            <person name="Lipzen A."/>
            <person name="Lutzoni F."/>
            <person name="Magnuson J."/>
            <person name="Mondo S."/>
            <person name="Nolan M."/>
            <person name="Ohm R."/>
            <person name="Pangilinan J."/>
            <person name="Park H.-J."/>
            <person name="Ramirez L."/>
            <person name="Alfaro M."/>
            <person name="Sun H."/>
            <person name="Tritt A."/>
            <person name="Yoshinaga Y."/>
            <person name="Zwiers L.-H."/>
            <person name="Turgeon B."/>
            <person name="Goodwin S."/>
            <person name="Spatafora J."/>
            <person name="Crous P."/>
            <person name="Grigoriev I."/>
        </authorList>
    </citation>
    <scope>NUCLEOTIDE SEQUENCE</scope>
    <source>
        <strain evidence="1">CBS 675.92</strain>
    </source>
</reference>
<sequence>MLQQVGPGGTRHQLDEPYRVCYTLGLPNIALQKLDLEVQMGMLCIITTCSRRIGGRALRNFGHYSPFQSPVPCNCHTDICVQAPKAMGLPTRRSLFLKGMKLAE</sequence>
<dbReference type="EMBL" id="ML976996">
    <property type="protein sequence ID" value="KAF1955132.1"/>
    <property type="molecule type" value="Genomic_DNA"/>
</dbReference>
<protein>
    <submittedName>
        <fullName evidence="1">Uncharacterized protein</fullName>
    </submittedName>
</protein>
<organism evidence="1 2">
    <name type="scientific">Byssothecium circinans</name>
    <dbReference type="NCBI Taxonomy" id="147558"/>
    <lineage>
        <taxon>Eukaryota</taxon>
        <taxon>Fungi</taxon>
        <taxon>Dikarya</taxon>
        <taxon>Ascomycota</taxon>
        <taxon>Pezizomycotina</taxon>
        <taxon>Dothideomycetes</taxon>
        <taxon>Pleosporomycetidae</taxon>
        <taxon>Pleosporales</taxon>
        <taxon>Massarineae</taxon>
        <taxon>Massarinaceae</taxon>
        <taxon>Byssothecium</taxon>
    </lineage>
</organism>